<dbReference type="InterPro" id="IPR001451">
    <property type="entry name" value="Hexapep"/>
</dbReference>
<name>A0A380THP5_9ZZZZ</name>
<dbReference type="AlphaFoldDB" id="A0A380THP5"/>
<dbReference type="SUPFAM" id="SSF51161">
    <property type="entry name" value="Trimeric LpxA-like enzymes"/>
    <property type="match status" value="1"/>
</dbReference>
<keyword evidence="1" id="KW-0808">Transferase</keyword>
<dbReference type="Pfam" id="PF00132">
    <property type="entry name" value="Hexapep"/>
    <property type="match status" value="1"/>
</dbReference>
<sequence length="264" mass="29318">MTFVAIPFSGRFSEKLLPLGCKMPTMVSDHQLDSESFFEPPVAILAQVENPTLLQVGAFTSISGGRIGGVKIGRYCAIAPEVHIGAYEHPTDWLTCSRIAHYPVVHGWDEFCRPDRVDFVRANVKHFKKSRPVTTLGHDVWIGQGAFIRSGVTLGTGCIVGARSVVVKDVPPYAIVAGMPAQIKRFRFDERTIERLLALQWWRYSLYDCFQVPFDRIGESLDQLEDLIGSGQIKEYCPKPLFAHDLQAVLSPVQGRAGLQMVGS</sequence>
<accession>A0A380THP5</accession>
<gene>
    <name evidence="1" type="ORF">DF3PB_5420002</name>
</gene>
<dbReference type="EMBL" id="UIDG01000493">
    <property type="protein sequence ID" value="SUS07960.1"/>
    <property type="molecule type" value="Genomic_DNA"/>
</dbReference>
<evidence type="ECO:0000313" key="1">
    <source>
        <dbReference type="EMBL" id="SUS07960.1"/>
    </source>
</evidence>
<proteinExistence type="predicted"/>
<protein>
    <submittedName>
        <fullName evidence="1">Acetyltransferase</fullName>
    </submittedName>
</protein>
<dbReference type="PANTHER" id="PTHR23416">
    <property type="entry name" value="SIALIC ACID SYNTHASE-RELATED"/>
    <property type="match status" value="1"/>
</dbReference>
<dbReference type="InterPro" id="IPR011004">
    <property type="entry name" value="Trimer_LpxA-like_sf"/>
</dbReference>
<reference evidence="1" key="1">
    <citation type="submission" date="2018-07" db="EMBL/GenBank/DDBJ databases">
        <authorList>
            <person name="Quirk P.G."/>
            <person name="Krulwich T.A."/>
        </authorList>
    </citation>
    <scope>NUCLEOTIDE SEQUENCE</scope>
</reference>
<dbReference type="InterPro" id="IPR051159">
    <property type="entry name" value="Hexapeptide_acetyltransf"/>
</dbReference>
<dbReference type="Gene3D" id="2.160.10.10">
    <property type="entry name" value="Hexapeptide repeat proteins"/>
    <property type="match status" value="1"/>
</dbReference>
<organism evidence="1">
    <name type="scientific">metagenome</name>
    <dbReference type="NCBI Taxonomy" id="256318"/>
    <lineage>
        <taxon>unclassified sequences</taxon>
        <taxon>metagenomes</taxon>
    </lineage>
</organism>
<dbReference type="CDD" id="cd03349">
    <property type="entry name" value="LbH_XAT"/>
    <property type="match status" value="1"/>
</dbReference>
<dbReference type="GO" id="GO:0016740">
    <property type="term" value="F:transferase activity"/>
    <property type="evidence" value="ECO:0007669"/>
    <property type="project" value="UniProtKB-KW"/>
</dbReference>